<dbReference type="CDD" id="cd08836">
    <property type="entry name" value="ArfGap_AGAP"/>
    <property type="match status" value="1"/>
</dbReference>
<organism evidence="12 13">
    <name type="scientific">Nesidiocoris tenuis</name>
    <dbReference type="NCBI Taxonomy" id="355587"/>
    <lineage>
        <taxon>Eukaryota</taxon>
        <taxon>Metazoa</taxon>
        <taxon>Ecdysozoa</taxon>
        <taxon>Arthropoda</taxon>
        <taxon>Hexapoda</taxon>
        <taxon>Insecta</taxon>
        <taxon>Pterygota</taxon>
        <taxon>Neoptera</taxon>
        <taxon>Paraneoptera</taxon>
        <taxon>Hemiptera</taxon>
        <taxon>Heteroptera</taxon>
        <taxon>Panheteroptera</taxon>
        <taxon>Cimicomorpha</taxon>
        <taxon>Miridae</taxon>
        <taxon>Dicyphina</taxon>
        <taxon>Nesidiocoris</taxon>
    </lineage>
</organism>
<dbReference type="SUPFAM" id="SSF50729">
    <property type="entry name" value="PH domain-like"/>
    <property type="match status" value="1"/>
</dbReference>
<dbReference type="Gene3D" id="1.10.220.150">
    <property type="entry name" value="Arf GTPase activating protein"/>
    <property type="match status" value="1"/>
</dbReference>
<dbReference type="Pfam" id="PF01412">
    <property type="entry name" value="ArfGap"/>
    <property type="match status" value="1"/>
</dbReference>
<dbReference type="Gene3D" id="3.40.50.300">
    <property type="entry name" value="P-loop containing nucleotide triphosphate hydrolases"/>
    <property type="match status" value="1"/>
</dbReference>
<evidence type="ECO:0000256" key="2">
    <source>
        <dbReference type="ARBA" id="ARBA00022468"/>
    </source>
</evidence>
<evidence type="ECO:0000256" key="6">
    <source>
        <dbReference type="ARBA" id="ARBA00023043"/>
    </source>
</evidence>
<dbReference type="Gene3D" id="1.25.40.20">
    <property type="entry name" value="Ankyrin repeat-containing domain"/>
    <property type="match status" value="1"/>
</dbReference>
<dbReference type="SMART" id="SM00173">
    <property type="entry name" value="RAS"/>
    <property type="match status" value="1"/>
</dbReference>
<accession>A0ABN7ASU2</accession>
<dbReference type="SMART" id="SM00105">
    <property type="entry name" value="ArfGap"/>
    <property type="match status" value="1"/>
</dbReference>
<keyword evidence="13" id="KW-1185">Reference proteome</keyword>
<feature type="compositionally biased region" description="Low complexity" evidence="9">
    <location>
        <begin position="237"/>
        <end position="251"/>
    </location>
</feature>
<feature type="region of interest" description="Disordered" evidence="9">
    <location>
        <begin position="32"/>
        <end position="53"/>
    </location>
</feature>
<evidence type="ECO:0000313" key="13">
    <source>
        <dbReference type="Proteomes" id="UP001307889"/>
    </source>
</evidence>
<feature type="region of interest" description="Disordered" evidence="9">
    <location>
        <begin position="304"/>
        <end position="362"/>
    </location>
</feature>
<evidence type="ECO:0000256" key="7">
    <source>
        <dbReference type="PROSITE-ProRule" id="PRU00023"/>
    </source>
</evidence>
<dbReference type="PROSITE" id="PS50115">
    <property type="entry name" value="ARFGAP"/>
    <property type="match status" value="1"/>
</dbReference>
<protein>
    <recommendedName>
        <fullName evidence="14">Centaurin-gamma-1A</fullName>
    </recommendedName>
</protein>
<evidence type="ECO:0000256" key="1">
    <source>
        <dbReference type="ARBA" id="ARBA00005430"/>
    </source>
</evidence>
<dbReference type="Proteomes" id="UP001307889">
    <property type="component" value="Chromosome 6"/>
</dbReference>
<dbReference type="InterPro" id="IPR001164">
    <property type="entry name" value="ArfGAP_dom"/>
</dbReference>
<dbReference type="PROSITE" id="PS51421">
    <property type="entry name" value="RAS"/>
    <property type="match status" value="1"/>
</dbReference>
<feature type="domain" description="Arf-GAP" evidence="11">
    <location>
        <begin position="583"/>
        <end position="704"/>
    </location>
</feature>
<dbReference type="InterPro" id="IPR001849">
    <property type="entry name" value="PH_domain"/>
</dbReference>
<dbReference type="PROSITE" id="PS51419">
    <property type="entry name" value="RAB"/>
    <property type="match status" value="1"/>
</dbReference>
<dbReference type="InterPro" id="IPR002110">
    <property type="entry name" value="Ankyrin_rpt"/>
</dbReference>
<feature type="domain" description="PH" evidence="10">
    <location>
        <begin position="366"/>
        <end position="562"/>
    </location>
</feature>
<dbReference type="InterPro" id="IPR037278">
    <property type="entry name" value="ARFGAP/RecO"/>
</dbReference>
<dbReference type="SMART" id="SM00175">
    <property type="entry name" value="RAB"/>
    <property type="match status" value="1"/>
</dbReference>
<dbReference type="PANTHER" id="PTHR45819">
    <property type="entry name" value="CENTAURIN-GAMMA-1A"/>
    <property type="match status" value="1"/>
</dbReference>
<feature type="region of interest" description="Disordered" evidence="9">
    <location>
        <begin position="237"/>
        <end position="271"/>
    </location>
</feature>
<evidence type="ECO:0000256" key="9">
    <source>
        <dbReference type="SAM" id="MobiDB-lite"/>
    </source>
</evidence>
<evidence type="ECO:0000256" key="4">
    <source>
        <dbReference type="ARBA" id="ARBA00022771"/>
    </source>
</evidence>
<keyword evidence="6 7" id="KW-0040">ANK repeat</keyword>
<gene>
    <name evidence="12" type="ORF">NTJ_08079</name>
</gene>
<dbReference type="SMART" id="SM00174">
    <property type="entry name" value="RHO"/>
    <property type="match status" value="1"/>
</dbReference>
<evidence type="ECO:0000256" key="5">
    <source>
        <dbReference type="ARBA" id="ARBA00022833"/>
    </source>
</evidence>
<dbReference type="EMBL" id="AP028914">
    <property type="protein sequence ID" value="BES95270.1"/>
    <property type="molecule type" value="Genomic_DNA"/>
</dbReference>
<dbReference type="InterPro" id="IPR051282">
    <property type="entry name" value="Arf-GAP_GTPase_ANK_PH"/>
</dbReference>
<feature type="repeat" description="ANK" evidence="7">
    <location>
        <begin position="742"/>
        <end position="774"/>
    </location>
</feature>
<feature type="compositionally biased region" description="Basic residues" evidence="9">
    <location>
        <begin position="32"/>
        <end position="42"/>
    </location>
</feature>
<dbReference type="PROSITE" id="PS50003">
    <property type="entry name" value="PH_DOMAIN"/>
    <property type="match status" value="1"/>
</dbReference>
<dbReference type="CDD" id="cd01250">
    <property type="entry name" value="PH_AGAP"/>
    <property type="match status" value="1"/>
</dbReference>
<dbReference type="Gene3D" id="2.30.29.30">
    <property type="entry name" value="Pleckstrin-homology domain (PH domain)/Phosphotyrosine-binding domain (PTB)"/>
    <property type="match status" value="1"/>
</dbReference>
<reference evidence="12 13" key="1">
    <citation type="submission" date="2023-09" db="EMBL/GenBank/DDBJ databases">
        <title>Nesidiocoris tenuis whole genome shotgun sequence.</title>
        <authorList>
            <person name="Shibata T."/>
            <person name="Shimoda M."/>
            <person name="Kobayashi T."/>
            <person name="Uehara T."/>
        </authorList>
    </citation>
    <scope>NUCLEOTIDE SEQUENCE [LARGE SCALE GENOMIC DNA]</scope>
    <source>
        <strain evidence="12 13">Japan</strain>
    </source>
</reference>
<dbReference type="PROSITE" id="PS50297">
    <property type="entry name" value="ANK_REP_REGION"/>
    <property type="match status" value="1"/>
</dbReference>
<dbReference type="SMART" id="SM00233">
    <property type="entry name" value="PH"/>
    <property type="match status" value="1"/>
</dbReference>
<evidence type="ECO:0000256" key="3">
    <source>
        <dbReference type="ARBA" id="ARBA00022723"/>
    </source>
</evidence>
<proteinExistence type="inferred from homology"/>
<evidence type="ECO:0000259" key="11">
    <source>
        <dbReference type="PROSITE" id="PS50115"/>
    </source>
</evidence>
<sequence>MLAVSQAMKWFTPEKKSSHQGPSESLLRSLKRRSLRLKRPKHPQASQLLEKRKSDSFVNSQEWTVSRSVPDLRLGIVGSLSSGKSALVHRYLTGSYMQEESPEGGRFKKEVLMDGHSHLLLIRDEGGPPELQFTAWVDAVIFVFSLENEASFNAIYTYYTQMAHYRNSSEIPLILVGTQDAISESNPRIIDDSRARKLANDLKRCSYYETCATYGLNVERVFQDACQKIVQLRLSRSNSSLGPSSSRPSTPIGISMPPPPQIVLPSSPVNNQSFVKENTRSIGHSLSTSSHALYKELTSENNNLSRLPTLDNLTLNPNMSTKDLPTPSSTPTATRKNRRRSNLFTPSKKGEDKLKNGGELGSGRAIPVKQGVLYKKSSKALNKEWKKKYVTLCDDGRLTYHPSLHDYMEDVHGKEIPLQYVTVKVPGQKPRGSKTITHSNGSSDALSSITNFHHKEKKIQDKVTLTGFEKLKEPGRLSNNDDSLIINNSLSVANGADSKVETPNVKKRHRRIKSSSVKNHECDDTDGYEFLIVSLDNKQWHFEAGSCEERDEWVTAIENQILNTLQSVESSKGKLRLNSSVEAASIQSIRNRVQGNGYCADCDAPNPDWASLNLGILLCIECSGIHRNLGSHISKVRSLHLDEWPAGHLSVMLSIGNRLANSIWEGDLKGRRKPIPTSNREEKERWASAKYVTKEFLTPLDSPTHLSHQLFEAVTRNDMKGVIDSLIRGEPDIINTPLSPQDSRTPLHLACFSGNLAIAQLLLWYNADVSTLDNEGRSCLSLARGAARGQTEGAGASSLVDLLLSVGCHDQTVNTTVTTNTTTTTVI</sequence>
<comment type="similarity">
    <text evidence="1">Belongs to the centaurin gamma-like family.</text>
</comment>
<evidence type="ECO:0000259" key="10">
    <source>
        <dbReference type="PROSITE" id="PS50003"/>
    </source>
</evidence>
<feature type="compositionally biased region" description="Low complexity" evidence="9">
    <location>
        <begin position="307"/>
        <end position="318"/>
    </location>
</feature>
<dbReference type="InterPro" id="IPR038508">
    <property type="entry name" value="ArfGAP_dom_sf"/>
</dbReference>
<dbReference type="Pfam" id="PF12796">
    <property type="entry name" value="Ank_2"/>
    <property type="match status" value="1"/>
</dbReference>
<evidence type="ECO:0000256" key="8">
    <source>
        <dbReference type="PROSITE-ProRule" id="PRU00288"/>
    </source>
</evidence>
<dbReference type="PANTHER" id="PTHR45819:SF5">
    <property type="entry name" value="CENTAURIN-GAMMA-1A"/>
    <property type="match status" value="1"/>
</dbReference>
<dbReference type="SUPFAM" id="SSF52540">
    <property type="entry name" value="P-loop containing nucleoside triphosphate hydrolases"/>
    <property type="match status" value="1"/>
</dbReference>
<dbReference type="CDD" id="cd04103">
    <property type="entry name" value="Centaurin_gamma"/>
    <property type="match status" value="1"/>
</dbReference>
<dbReference type="InterPro" id="IPR011993">
    <property type="entry name" value="PH-like_dom_sf"/>
</dbReference>
<keyword evidence="2" id="KW-0343">GTPase activation</keyword>
<dbReference type="SUPFAM" id="SSF48403">
    <property type="entry name" value="Ankyrin repeat"/>
    <property type="match status" value="1"/>
</dbReference>
<keyword evidence="4 8" id="KW-0863">Zinc-finger</keyword>
<keyword evidence="5" id="KW-0862">Zinc</keyword>
<dbReference type="InterPro" id="IPR001806">
    <property type="entry name" value="Small_GTPase"/>
</dbReference>
<dbReference type="InterPro" id="IPR027417">
    <property type="entry name" value="P-loop_NTPase"/>
</dbReference>
<feature type="compositionally biased region" description="Polar residues" evidence="9">
    <location>
        <begin position="319"/>
        <end position="334"/>
    </location>
</feature>
<evidence type="ECO:0000313" key="12">
    <source>
        <dbReference type="EMBL" id="BES95270.1"/>
    </source>
</evidence>
<dbReference type="PRINTS" id="PR00405">
    <property type="entry name" value="REVINTRACTNG"/>
</dbReference>
<dbReference type="SUPFAM" id="SSF57863">
    <property type="entry name" value="ArfGap/RecO-like zinc finger"/>
    <property type="match status" value="1"/>
</dbReference>
<dbReference type="InterPro" id="IPR036770">
    <property type="entry name" value="Ankyrin_rpt-contain_sf"/>
</dbReference>
<keyword evidence="3" id="KW-0479">Metal-binding</keyword>
<name>A0ABN7ASU2_9HEMI</name>
<dbReference type="PROSITE" id="PS50088">
    <property type="entry name" value="ANK_REPEAT"/>
    <property type="match status" value="1"/>
</dbReference>
<dbReference type="Pfam" id="PF00071">
    <property type="entry name" value="Ras"/>
    <property type="match status" value="1"/>
</dbReference>
<evidence type="ECO:0008006" key="14">
    <source>
        <dbReference type="Google" id="ProtNLM"/>
    </source>
</evidence>